<proteinExistence type="inferred from homology"/>
<evidence type="ECO:0000313" key="3">
    <source>
        <dbReference type="EMBL" id="MBO1327883.1"/>
    </source>
</evidence>
<keyword evidence="4" id="KW-1185">Reference proteome</keyword>
<feature type="domain" description="Transglycosylase SLT" evidence="2">
    <location>
        <begin position="113"/>
        <end position="178"/>
    </location>
</feature>
<dbReference type="InterPro" id="IPR008258">
    <property type="entry name" value="Transglycosylase_SLT_dom_1"/>
</dbReference>
<accession>A0ABS3LL62</accession>
<gene>
    <name evidence="3" type="ORF">J2D75_05245</name>
</gene>
<name>A0ABS3LL62_9PROT</name>
<sequence length="304" mass="32902">MPSFWLWRLECCMQACMSVFTSSLRSSLAILGALLVVAHKAEARSPEAMSCITAAAQAERAQHIPEGFLFAMSKVESGRAEPDGVVAPWPWTITAAGVGHYYPSRQEAVAAVQTFRDQGIKSLDVGCMQINLQQHPDAFPSVDQAFDPVRNAQYGATFLRQMYDKTGSWPRAAAAYHSQTPGVGTPYQWKVLEAWAVPQDGHEPANAEHKGSGLLAKGSPLFNSPVLPAASREPTILKPTDDQQVASDDRPAPAQVFHPFMGMRSFSEPVARRPATAGLRGRSLASYRASPVALAAPRRMVSAD</sequence>
<evidence type="ECO:0000259" key="2">
    <source>
        <dbReference type="Pfam" id="PF01464"/>
    </source>
</evidence>
<reference evidence="3 4" key="1">
    <citation type="submission" date="2021-03" db="EMBL/GenBank/DDBJ databases">
        <title>The complete genome sequence of Acetobacter suratthaniensis TBRC 1719.</title>
        <authorList>
            <person name="Charoenyingcharoen P."/>
            <person name="Yukphan P."/>
        </authorList>
    </citation>
    <scope>NUCLEOTIDE SEQUENCE [LARGE SCALE GENOMIC DNA]</scope>
    <source>
        <strain evidence="3 4">TBRC 1719</strain>
    </source>
</reference>
<evidence type="ECO:0000313" key="4">
    <source>
        <dbReference type="Proteomes" id="UP000664399"/>
    </source>
</evidence>
<dbReference type="InterPro" id="IPR023346">
    <property type="entry name" value="Lysozyme-like_dom_sf"/>
</dbReference>
<dbReference type="EMBL" id="JAFVMG010000003">
    <property type="protein sequence ID" value="MBO1327883.1"/>
    <property type="molecule type" value="Genomic_DNA"/>
</dbReference>
<comment type="similarity">
    <text evidence="1">Belongs to the virb1 family.</text>
</comment>
<organism evidence="3 4">
    <name type="scientific">Acetobacter suratthaniensis</name>
    <dbReference type="NCBI Taxonomy" id="1502841"/>
    <lineage>
        <taxon>Bacteria</taxon>
        <taxon>Pseudomonadati</taxon>
        <taxon>Pseudomonadota</taxon>
        <taxon>Alphaproteobacteria</taxon>
        <taxon>Acetobacterales</taxon>
        <taxon>Acetobacteraceae</taxon>
        <taxon>Acetobacter</taxon>
    </lineage>
</organism>
<dbReference type="Gene3D" id="1.10.530.10">
    <property type="match status" value="1"/>
</dbReference>
<dbReference type="SUPFAM" id="SSF53955">
    <property type="entry name" value="Lysozyme-like"/>
    <property type="match status" value="1"/>
</dbReference>
<protein>
    <submittedName>
        <fullName evidence="3">Transglycosylase SLT domain-containing protein</fullName>
    </submittedName>
</protein>
<evidence type="ECO:0000256" key="1">
    <source>
        <dbReference type="ARBA" id="ARBA00009387"/>
    </source>
</evidence>
<comment type="caution">
    <text evidence="3">The sequence shown here is derived from an EMBL/GenBank/DDBJ whole genome shotgun (WGS) entry which is preliminary data.</text>
</comment>
<dbReference type="Pfam" id="PF01464">
    <property type="entry name" value="SLT"/>
    <property type="match status" value="1"/>
</dbReference>
<dbReference type="Proteomes" id="UP000664399">
    <property type="component" value="Unassembled WGS sequence"/>
</dbReference>